<gene>
    <name evidence="6" type="primary">fabD</name>
    <name evidence="6" type="ORF">H8B09_25810</name>
</gene>
<keyword evidence="1 4" id="KW-0808">Transferase</keyword>
<dbReference type="GO" id="GO:0004314">
    <property type="term" value="F:[acyl-carrier-protein] S-malonyltransferase activity"/>
    <property type="evidence" value="ECO:0007669"/>
    <property type="project" value="UniProtKB-EC"/>
</dbReference>
<sequence>MRKKIALLFPGQGSQRVGMGLDLFDQDVIIRKNYFEKANDILGYSLTNLCFSGLESDLRRTDIAQPAIYTVSLAIQSLLIREGLEVSVAAGHSLGEFTAVTAAKGLKFEEGLQVVAERGRLMHEVQSRRPGAMAAIVGLNQEQIEEVCNESQNYGVIVPANYNSQNQMVISGDQHAVEYAMVLAQKMNAEKVVRLQVGAAFHSPLMEGVVEPLKIKLSGFKVNDLEIPLINNVNAEKVYRASEVVDGLIKQTVSTVKWVQIIQTLAKENVYFVEVGPGRVLKGLVRQICPNAEVDHIDSLKTANKFIEKYMLDTLLKGGV</sequence>
<evidence type="ECO:0000256" key="2">
    <source>
        <dbReference type="ARBA" id="ARBA00023315"/>
    </source>
</evidence>
<dbReference type="Proteomes" id="UP000609346">
    <property type="component" value="Unassembled WGS sequence"/>
</dbReference>
<dbReference type="PIRSF" id="PIRSF000446">
    <property type="entry name" value="Mct"/>
    <property type="match status" value="1"/>
</dbReference>
<dbReference type="RefSeq" id="WP_318152773.1">
    <property type="nucleotide sequence ID" value="NZ_JACXZA010000008.1"/>
</dbReference>
<dbReference type="NCBIfam" id="TIGR00128">
    <property type="entry name" value="fabD"/>
    <property type="match status" value="1"/>
</dbReference>
<dbReference type="Gene3D" id="3.40.366.10">
    <property type="entry name" value="Malonyl-Coenzyme A Acyl Carrier Protein, domain 2"/>
    <property type="match status" value="1"/>
</dbReference>
<dbReference type="InterPro" id="IPR001227">
    <property type="entry name" value="Ac_transferase_dom_sf"/>
</dbReference>
<dbReference type="InterPro" id="IPR014043">
    <property type="entry name" value="Acyl_transferase_dom"/>
</dbReference>
<evidence type="ECO:0000256" key="1">
    <source>
        <dbReference type="ARBA" id="ARBA00022679"/>
    </source>
</evidence>
<comment type="caution">
    <text evidence="6">The sequence shown here is derived from an EMBL/GenBank/DDBJ whole genome shotgun (WGS) entry which is preliminary data.</text>
</comment>
<protein>
    <recommendedName>
        <fullName evidence="4">Malonyl CoA-acyl carrier protein transacylase</fullName>
        <ecNumber evidence="4">2.3.1.39</ecNumber>
    </recommendedName>
</protein>
<accession>A0ABR8N1Y8</accession>
<name>A0ABR8N1Y8_9BACL</name>
<dbReference type="Gene3D" id="3.30.70.250">
    <property type="entry name" value="Malonyl-CoA ACP transacylase, ACP-binding"/>
    <property type="match status" value="1"/>
</dbReference>
<feature type="domain" description="Malonyl-CoA:ACP transacylase (MAT)" evidence="5">
    <location>
        <begin position="8"/>
        <end position="319"/>
    </location>
</feature>
<dbReference type="InterPro" id="IPR016035">
    <property type="entry name" value="Acyl_Trfase/lysoPLipase"/>
</dbReference>
<proteinExistence type="inferred from homology"/>
<dbReference type="SUPFAM" id="SSF55048">
    <property type="entry name" value="Probable ACP-binding domain of malonyl-CoA ACP transacylase"/>
    <property type="match status" value="1"/>
</dbReference>
<dbReference type="EMBL" id="JACXZA010000008">
    <property type="protein sequence ID" value="MBD3922198.1"/>
    <property type="molecule type" value="Genomic_DNA"/>
</dbReference>
<keyword evidence="2 4" id="KW-0012">Acyltransferase</keyword>
<reference evidence="6 7" key="1">
    <citation type="submission" date="2020-09" db="EMBL/GenBank/DDBJ databases">
        <title>Paenibacillus sp. strain PR3 16S rRNA gene Genome sequencing and assembly.</title>
        <authorList>
            <person name="Kim J."/>
        </authorList>
    </citation>
    <scope>NUCLEOTIDE SEQUENCE [LARGE SCALE GENOMIC DNA]</scope>
    <source>
        <strain evidence="6 7">PR3</strain>
    </source>
</reference>
<dbReference type="EC" id="2.3.1.39" evidence="4"/>
<dbReference type="SUPFAM" id="SSF52151">
    <property type="entry name" value="FabD/lysophospholipase-like"/>
    <property type="match status" value="1"/>
</dbReference>
<evidence type="ECO:0000256" key="3">
    <source>
        <dbReference type="ARBA" id="ARBA00048462"/>
    </source>
</evidence>
<dbReference type="PANTHER" id="PTHR42681:SF1">
    <property type="entry name" value="MALONYL-COA-ACYL CARRIER PROTEIN TRANSACYLASE, MITOCHONDRIAL"/>
    <property type="match status" value="1"/>
</dbReference>
<dbReference type="PANTHER" id="PTHR42681">
    <property type="entry name" value="MALONYL-COA-ACYL CARRIER PROTEIN TRANSACYLASE, MITOCHONDRIAL"/>
    <property type="match status" value="1"/>
</dbReference>
<keyword evidence="7" id="KW-1185">Reference proteome</keyword>
<dbReference type="InterPro" id="IPR024925">
    <property type="entry name" value="Malonyl_CoA-ACP_transAc"/>
</dbReference>
<evidence type="ECO:0000256" key="4">
    <source>
        <dbReference type="PIRNR" id="PIRNR000446"/>
    </source>
</evidence>
<dbReference type="InterPro" id="IPR004410">
    <property type="entry name" value="Malonyl_CoA-ACP_transAc_FabD"/>
</dbReference>
<comment type="similarity">
    <text evidence="4">Belongs to the fabD family.</text>
</comment>
<evidence type="ECO:0000259" key="5">
    <source>
        <dbReference type="SMART" id="SM00827"/>
    </source>
</evidence>
<dbReference type="Pfam" id="PF00698">
    <property type="entry name" value="Acyl_transf_1"/>
    <property type="match status" value="1"/>
</dbReference>
<organism evidence="6 7">
    <name type="scientific">Paenibacillus terricola</name>
    <dbReference type="NCBI Taxonomy" id="2763503"/>
    <lineage>
        <taxon>Bacteria</taxon>
        <taxon>Bacillati</taxon>
        <taxon>Bacillota</taxon>
        <taxon>Bacilli</taxon>
        <taxon>Bacillales</taxon>
        <taxon>Paenibacillaceae</taxon>
        <taxon>Paenibacillus</taxon>
    </lineage>
</organism>
<dbReference type="InterPro" id="IPR016036">
    <property type="entry name" value="Malonyl_transacylase_ACP-bd"/>
</dbReference>
<evidence type="ECO:0000313" key="7">
    <source>
        <dbReference type="Proteomes" id="UP000609346"/>
    </source>
</evidence>
<dbReference type="SMART" id="SM00827">
    <property type="entry name" value="PKS_AT"/>
    <property type="match status" value="1"/>
</dbReference>
<dbReference type="InterPro" id="IPR050858">
    <property type="entry name" value="Mal-CoA-ACP_Trans/PKS_FabD"/>
</dbReference>
<comment type="catalytic activity">
    <reaction evidence="3 4">
        <text>holo-[ACP] + malonyl-CoA = malonyl-[ACP] + CoA</text>
        <dbReference type="Rhea" id="RHEA:41792"/>
        <dbReference type="Rhea" id="RHEA-COMP:9623"/>
        <dbReference type="Rhea" id="RHEA-COMP:9685"/>
        <dbReference type="ChEBI" id="CHEBI:57287"/>
        <dbReference type="ChEBI" id="CHEBI:57384"/>
        <dbReference type="ChEBI" id="CHEBI:64479"/>
        <dbReference type="ChEBI" id="CHEBI:78449"/>
        <dbReference type="EC" id="2.3.1.39"/>
    </reaction>
</comment>
<evidence type="ECO:0000313" key="6">
    <source>
        <dbReference type="EMBL" id="MBD3922198.1"/>
    </source>
</evidence>